<comment type="caution">
    <text evidence="2">The sequence shown here is derived from an EMBL/GenBank/DDBJ whole genome shotgun (WGS) entry which is preliminary data.</text>
</comment>
<keyword evidence="3" id="KW-1185">Reference proteome</keyword>
<proteinExistence type="predicted"/>
<gene>
    <name evidence="2" type="ORF">J2S06_000727</name>
</gene>
<dbReference type="PROSITE" id="PS01102">
    <property type="entry name" value="ZF_DKSA_1"/>
    <property type="match status" value="1"/>
</dbReference>
<reference evidence="2 3" key="1">
    <citation type="submission" date="2023-07" db="EMBL/GenBank/DDBJ databases">
        <title>Genomic Encyclopedia of Type Strains, Phase IV (KMG-IV): sequencing the most valuable type-strain genomes for metagenomic binning, comparative biology and taxonomic classification.</title>
        <authorList>
            <person name="Goeker M."/>
        </authorList>
    </citation>
    <scope>NUCLEOTIDE SEQUENCE [LARGE SCALE GENOMIC DNA]</scope>
    <source>
        <strain evidence="2 3">DSM 19092</strain>
    </source>
</reference>
<dbReference type="InterPro" id="IPR020458">
    <property type="entry name" value="Znf_DskA_TraR_CS"/>
</dbReference>
<protein>
    <submittedName>
        <fullName evidence="2">RNA polymerase-binding transcription factor DksA</fullName>
    </submittedName>
</protein>
<dbReference type="Gene3D" id="1.20.120.910">
    <property type="entry name" value="DksA, coiled-coil domain"/>
    <property type="match status" value="1"/>
</dbReference>
<dbReference type="Proteomes" id="UP001225646">
    <property type="component" value="Unassembled WGS sequence"/>
</dbReference>
<dbReference type="EMBL" id="JAUSTR010000001">
    <property type="protein sequence ID" value="MDQ0161657.1"/>
    <property type="molecule type" value="Genomic_DNA"/>
</dbReference>
<evidence type="ECO:0000313" key="3">
    <source>
        <dbReference type="Proteomes" id="UP001225646"/>
    </source>
</evidence>
<dbReference type="PANTHER" id="PTHR33823:SF5">
    <property type="entry name" value="DNAK SUPPRESSOR PROTEIN"/>
    <property type="match status" value="1"/>
</dbReference>
<evidence type="ECO:0000256" key="1">
    <source>
        <dbReference type="PROSITE-ProRule" id="PRU00510"/>
    </source>
</evidence>
<dbReference type="PROSITE" id="PS51128">
    <property type="entry name" value="ZF_DKSA_2"/>
    <property type="match status" value="1"/>
</dbReference>
<dbReference type="PANTHER" id="PTHR33823">
    <property type="entry name" value="RNA POLYMERASE-BINDING TRANSCRIPTION FACTOR DKSA-RELATED"/>
    <property type="match status" value="1"/>
</dbReference>
<evidence type="ECO:0000313" key="2">
    <source>
        <dbReference type="EMBL" id="MDQ0161657.1"/>
    </source>
</evidence>
<feature type="zinc finger region" description="dksA C4-type" evidence="1">
    <location>
        <begin position="59"/>
        <end position="83"/>
    </location>
</feature>
<organism evidence="2 3">
    <name type="scientific">Aeribacillus alveayuensis</name>
    <dbReference type="NCBI Taxonomy" id="279215"/>
    <lineage>
        <taxon>Bacteria</taxon>
        <taxon>Bacillati</taxon>
        <taxon>Bacillota</taxon>
        <taxon>Bacilli</taxon>
        <taxon>Bacillales</taxon>
        <taxon>Bacillaceae</taxon>
        <taxon>Aeribacillus</taxon>
    </lineage>
</organism>
<dbReference type="RefSeq" id="WP_044896103.1">
    <property type="nucleotide sequence ID" value="NZ_JAUSTR010000001.1"/>
</dbReference>
<accession>A0ABT9VLB4</accession>
<name>A0ABT9VLB4_9BACI</name>
<sequence length="97" mass="11569">MISTEEMKRELLLMKEELETRLAEKDQKVNPKLAFYMKEELKDVEYALKKLSLGKYGICEKTFQEIPLEKLQIMPTARTLDDFSIQAYFEKRIVFNQ</sequence>